<protein>
    <submittedName>
        <fullName evidence="1">Uncharacterized protein</fullName>
    </submittedName>
</protein>
<gene>
    <name evidence="1" type="ORF">BJ212DRAFT_1287928</name>
</gene>
<evidence type="ECO:0000313" key="1">
    <source>
        <dbReference type="EMBL" id="KAG1799617.1"/>
    </source>
</evidence>
<evidence type="ECO:0000313" key="2">
    <source>
        <dbReference type="Proteomes" id="UP000807769"/>
    </source>
</evidence>
<reference evidence="1" key="1">
    <citation type="journal article" date="2020" name="New Phytol.">
        <title>Comparative genomics reveals dynamic genome evolution in host specialist ectomycorrhizal fungi.</title>
        <authorList>
            <person name="Lofgren L.A."/>
            <person name="Nguyen N.H."/>
            <person name="Vilgalys R."/>
            <person name="Ruytinx J."/>
            <person name="Liao H.L."/>
            <person name="Branco S."/>
            <person name="Kuo A."/>
            <person name="LaButti K."/>
            <person name="Lipzen A."/>
            <person name="Andreopoulos W."/>
            <person name="Pangilinan J."/>
            <person name="Riley R."/>
            <person name="Hundley H."/>
            <person name="Na H."/>
            <person name="Barry K."/>
            <person name="Grigoriev I.V."/>
            <person name="Stajich J.E."/>
            <person name="Kennedy P.G."/>
        </authorList>
    </citation>
    <scope>NUCLEOTIDE SEQUENCE</scope>
    <source>
        <strain evidence="1">MN1</strain>
    </source>
</reference>
<dbReference type="OrthoDB" id="3208495at2759"/>
<keyword evidence="2" id="KW-1185">Reference proteome</keyword>
<dbReference type="RefSeq" id="XP_041185755.1">
    <property type="nucleotide sequence ID" value="XM_041332015.1"/>
</dbReference>
<dbReference type="Proteomes" id="UP000807769">
    <property type="component" value="Unassembled WGS sequence"/>
</dbReference>
<name>A0A9P7J2H7_9AGAM</name>
<proteinExistence type="predicted"/>
<dbReference type="GeneID" id="64626032"/>
<accession>A0A9P7J2H7</accession>
<organism evidence="1 2">
    <name type="scientific">Suillus subaureus</name>
    <dbReference type="NCBI Taxonomy" id="48587"/>
    <lineage>
        <taxon>Eukaryota</taxon>
        <taxon>Fungi</taxon>
        <taxon>Dikarya</taxon>
        <taxon>Basidiomycota</taxon>
        <taxon>Agaricomycotina</taxon>
        <taxon>Agaricomycetes</taxon>
        <taxon>Agaricomycetidae</taxon>
        <taxon>Boletales</taxon>
        <taxon>Suillineae</taxon>
        <taxon>Suillaceae</taxon>
        <taxon>Suillus</taxon>
    </lineage>
</organism>
<comment type="caution">
    <text evidence="1">The sequence shown here is derived from an EMBL/GenBank/DDBJ whole genome shotgun (WGS) entry which is preliminary data.</text>
</comment>
<sequence length="65" mass="7746">ACIKFLGKFPCPCCLIPQDKITDLRMKLDRLWHKRDVQLDNHARRSTIKRVHDWIFTKDTPLEAL</sequence>
<dbReference type="EMBL" id="JABBWG010000136">
    <property type="protein sequence ID" value="KAG1799617.1"/>
    <property type="molecule type" value="Genomic_DNA"/>
</dbReference>
<dbReference type="AlphaFoldDB" id="A0A9P7J2H7"/>
<feature type="non-terminal residue" evidence="1">
    <location>
        <position position="1"/>
    </location>
</feature>